<keyword evidence="6" id="KW-0067">ATP-binding</keyword>
<dbReference type="SUPFAM" id="SSF52540">
    <property type="entry name" value="P-loop containing nucleoside triphosphate hydrolases"/>
    <property type="match status" value="1"/>
</dbReference>
<feature type="domain" description="Helicase ATP-binding" evidence="8">
    <location>
        <begin position="48"/>
        <end position="209"/>
    </location>
</feature>
<dbReference type="Gene3D" id="1.20.120.1080">
    <property type="match status" value="1"/>
</dbReference>
<dbReference type="InterPro" id="IPR048333">
    <property type="entry name" value="HA2_WH"/>
</dbReference>
<dbReference type="Pfam" id="PF00271">
    <property type="entry name" value="Helicase_C"/>
    <property type="match status" value="1"/>
</dbReference>
<dbReference type="GO" id="GO:0006397">
    <property type="term" value="P:mRNA processing"/>
    <property type="evidence" value="ECO:0007669"/>
    <property type="project" value="UniProtKB-KW"/>
</dbReference>
<comment type="catalytic activity">
    <reaction evidence="7">
        <text>ATP + H2O = ADP + phosphate + H(+)</text>
        <dbReference type="Rhea" id="RHEA:13065"/>
        <dbReference type="ChEBI" id="CHEBI:15377"/>
        <dbReference type="ChEBI" id="CHEBI:15378"/>
        <dbReference type="ChEBI" id="CHEBI:30616"/>
        <dbReference type="ChEBI" id="CHEBI:43474"/>
        <dbReference type="ChEBI" id="CHEBI:456216"/>
        <dbReference type="EC" id="3.6.4.13"/>
    </reaction>
</comment>
<dbReference type="SMART" id="SM00847">
    <property type="entry name" value="HA2"/>
    <property type="match status" value="1"/>
</dbReference>
<dbReference type="Pfam" id="PF07717">
    <property type="entry name" value="OB_NTP_bind"/>
    <property type="match status" value="1"/>
</dbReference>
<organism evidence="10 11">
    <name type="scientific">Catenaria anguillulae PL171</name>
    <dbReference type="NCBI Taxonomy" id="765915"/>
    <lineage>
        <taxon>Eukaryota</taxon>
        <taxon>Fungi</taxon>
        <taxon>Fungi incertae sedis</taxon>
        <taxon>Blastocladiomycota</taxon>
        <taxon>Blastocladiomycetes</taxon>
        <taxon>Blastocladiales</taxon>
        <taxon>Catenariaceae</taxon>
        <taxon>Catenaria</taxon>
    </lineage>
</organism>
<comment type="caution">
    <text evidence="10">The sequence shown here is derived from an EMBL/GenBank/DDBJ whole genome shotgun (WGS) entry which is preliminary data.</text>
</comment>
<dbReference type="GO" id="GO:0045943">
    <property type="term" value="P:positive regulation of transcription by RNA polymerase I"/>
    <property type="evidence" value="ECO:0007669"/>
    <property type="project" value="TreeGrafter"/>
</dbReference>
<dbReference type="EC" id="3.6.4.13" evidence="1"/>
<gene>
    <name evidence="10" type="ORF">BCR44DRAFT_53492</name>
</gene>
<evidence type="ECO:0000259" key="8">
    <source>
        <dbReference type="PROSITE" id="PS51192"/>
    </source>
</evidence>
<dbReference type="InterPro" id="IPR011545">
    <property type="entry name" value="DEAD/DEAH_box_helicase_dom"/>
</dbReference>
<dbReference type="GO" id="GO:0005730">
    <property type="term" value="C:nucleolus"/>
    <property type="evidence" value="ECO:0007669"/>
    <property type="project" value="UniProtKB-ARBA"/>
</dbReference>
<keyword evidence="4" id="KW-0378">Hydrolase</keyword>
<evidence type="ECO:0000256" key="3">
    <source>
        <dbReference type="ARBA" id="ARBA00022741"/>
    </source>
</evidence>
<dbReference type="InterPro" id="IPR007502">
    <property type="entry name" value="Helicase-assoc_dom"/>
</dbReference>
<dbReference type="EMBL" id="MCFL01000013">
    <property type="protein sequence ID" value="ORZ37388.1"/>
    <property type="molecule type" value="Genomic_DNA"/>
</dbReference>
<evidence type="ECO:0000256" key="7">
    <source>
        <dbReference type="ARBA" id="ARBA00047984"/>
    </source>
</evidence>
<evidence type="ECO:0000256" key="4">
    <source>
        <dbReference type="ARBA" id="ARBA00022801"/>
    </source>
</evidence>
<dbReference type="OrthoDB" id="10253254at2759"/>
<dbReference type="Gene3D" id="3.40.50.300">
    <property type="entry name" value="P-loop containing nucleotide triphosphate hydrolases"/>
    <property type="match status" value="2"/>
</dbReference>
<dbReference type="Pfam" id="PF04408">
    <property type="entry name" value="WHD_HA2"/>
    <property type="match status" value="1"/>
</dbReference>
<evidence type="ECO:0000256" key="6">
    <source>
        <dbReference type="ARBA" id="ARBA00022840"/>
    </source>
</evidence>
<dbReference type="InterPro" id="IPR014001">
    <property type="entry name" value="Helicase_ATP-bd"/>
</dbReference>
<evidence type="ECO:0000256" key="1">
    <source>
        <dbReference type="ARBA" id="ARBA00012552"/>
    </source>
</evidence>
<dbReference type="SMART" id="SM00490">
    <property type="entry name" value="HELICc"/>
    <property type="match status" value="1"/>
</dbReference>
<accession>A0A1Y2HS22</accession>
<dbReference type="PANTHER" id="PTHR18934:SF118">
    <property type="entry name" value="ATP-DEPENDENT RNA HELICASE DHX33"/>
    <property type="match status" value="1"/>
</dbReference>
<evidence type="ECO:0000256" key="5">
    <source>
        <dbReference type="ARBA" id="ARBA00022806"/>
    </source>
</evidence>
<protein>
    <recommendedName>
        <fullName evidence="1">RNA helicase</fullName>
        <ecNumber evidence="1">3.6.4.13</ecNumber>
    </recommendedName>
</protein>
<proteinExistence type="predicted"/>
<dbReference type="GO" id="GO:0003725">
    <property type="term" value="F:double-stranded RNA binding"/>
    <property type="evidence" value="ECO:0007669"/>
    <property type="project" value="TreeGrafter"/>
</dbReference>
<dbReference type="PROSITE" id="PS51194">
    <property type="entry name" value="HELICASE_CTER"/>
    <property type="match status" value="1"/>
</dbReference>
<dbReference type="AlphaFoldDB" id="A0A1Y2HS22"/>
<keyword evidence="2" id="KW-0507">mRNA processing</keyword>
<dbReference type="InterPro" id="IPR027417">
    <property type="entry name" value="P-loop_NTPase"/>
</dbReference>
<dbReference type="PROSITE" id="PS51192">
    <property type="entry name" value="HELICASE_ATP_BIND_1"/>
    <property type="match status" value="1"/>
</dbReference>
<reference evidence="10 11" key="1">
    <citation type="submission" date="2016-07" db="EMBL/GenBank/DDBJ databases">
        <title>Pervasive Adenine N6-methylation of Active Genes in Fungi.</title>
        <authorList>
            <consortium name="DOE Joint Genome Institute"/>
            <person name="Mondo S.J."/>
            <person name="Dannebaum R.O."/>
            <person name="Kuo R.C."/>
            <person name="Labutti K."/>
            <person name="Haridas S."/>
            <person name="Kuo A."/>
            <person name="Salamov A."/>
            <person name="Ahrendt S.R."/>
            <person name="Lipzen A."/>
            <person name="Sullivan W."/>
            <person name="Andreopoulos W.B."/>
            <person name="Clum A."/>
            <person name="Lindquist E."/>
            <person name="Daum C."/>
            <person name="Ramamoorthy G.K."/>
            <person name="Gryganskyi A."/>
            <person name="Culley D."/>
            <person name="Magnuson J.K."/>
            <person name="James T.Y."/>
            <person name="O'Malley M.A."/>
            <person name="Stajich J.E."/>
            <person name="Spatafora J.W."/>
            <person name="Visel A."/>
            <person name="Grigoriev I.V."/>
        </authorList>
    </citation>
    <scope>NUCLEOTIDE SEQUENCE [LARGE SCALE GENOMIC DNA]</scope>
    <source>
        <strain evidence="10 11">PL171</strain>
    </source>
</reference>
<dbReference type="GO" id="GO:0005524">
    <property type="term" value="F:ATP binding"/>
    <property type="evidence" value="ECO:0007669"/>
    <property type="project" value="UniProtKB-KW"/>
</dbReference>
<evidence type="ECO:0000256" key="2">
    <source>
        <dbReference type="ARBA" id="ARBA00022664"/>
    </source>
</evidence>
<dbReference type="CDD" id="cd18791">
    <property type="entry name" value="SF2_C_RHA"/>
    <property type="match status" value="1"/>
</dbReference>
<dbReference type="SMART" id="SM00487">
    <property type="entry name" value="DEXDc"/>
    <property type="match status" value="1"/>
</dbReference>
<evidence type="ECO:0000313" key="11">
    <source>
        <dbReference type="Proteomes" id="UP000193411"/>
    </source>
</evidence>
<dbReference type="GO" id="GO:0003724">
    <property type="term" value="F:RNA helicase activity"/>
    <property type="evidence" value="ECO:0007669"/>
    <property type="project" value="UniProtKB-EC"/>
</dbReference>
<sequence length="673" mass="73935">MTDPHESTATVGAASAKQTLVDARKSLKDKLLKTRKTLPVWHHRDQIVDAVRKHAVTVVVGETGSGKTTQIPQFLLGAGLAKSIAVTQPRRISAISLAQRVAQEQGVQLGQRVGYTVRFDDVSSKETKIKFVTDGMLLRELLLDPMLQRYDAIVLDEAHERSVRTDVLLGMVKRILKQRPNLKVIVMSATLESGLFTNFFPGAHLLHIPGRLHEIRVFHAHAPPNDYVDASLRTIFNIHQKQPLPGDVLAFFNGQEDIEAASSLLREYQDFYPNLVIAPLFANLPLSMQKAVFEPTPAGQRKVVLSTNIAETSVTIPGVRYVVDHGLAKIKVYHARVGLESLVVSPISQSSALQRAGRAGREAPGHVYRLYMEDTFNGLERSTAAEIQRANLSNVVLQLKAAGVDNVLDFDFIERPSQDALVAAHQTLVALGAIDRATRALTPTGRDMSKYPLDPSVSRVLVDAVKNANVTLDLLTVLALLSQETVFYTPSGGDARDDALEQRRKFVSSDGDLITWLNVVRAYEEVKGDDKWCQGHYVNARNIRQVLNVRKQLVDQVGASSVTTRHAAPDELLPQLLRGFFGQVAFLQPNGRFSTVSGRHEVSIHPSSVLFGRRNVPVVSFVELVAGDTGRWFIRGVSRVDAGWVKEAADTVMRIGQAHKAEASAAASKATET</sequence>
<name>A0A1Y2HS22_9FUNG</name>
<evidence type="ECO:0000259" key="9">
    <source>
        <dbReference type="PROSITE" id="PS51194"/>
    </source>
</evidence>
<keyword evidence="5 10" id="KW-0347">Helicase</keyword>
<dbReference type="Proteomes" id="UP000193411">
    <property type="component" value="Unassembled WGS sequence"/>
</dbReference>
<keyword evidence="11" id="KW-1185">Reference proteome</keyword>
<feature type="domain" description="Helicase C-terminal" evidence="9">
    <location>
        <begin position="231"/>
        <end position="403"/>
    </location>
</feature>
<dbReference type="FunFam" id="3.40.50.300:FF:000615">
    <property type="entry name" value="pre-mRNA-splicing factor ATP-dependent RNA helicase DEAH7"/>
    <property type="match status" value="1"/>
</dbReference>
<keyword evidence="3" id="KW-0547">Nucleotide-binding</keyword>
<dbReference type="STRING" id="765915.A0A1Y2HS22"/>
<dbReference type="FunFam" id="3.40.50.300:FF:000145">
    <property type="entry name" value="probable ATP-dependent RNA helicase DHX40"/>
    <property type="match status" value="1"/>
</dbReference>
<dbReference type="GO" id="GO:0016787">
    <property type="term" value="F:hydrolase activity"/>
    <property type="evidence" value="ECO:0007669"/>
    <property type="project" value="UniProtKB-KW"/>
</dbReference>
<dbReference type="InterPro" id="IPR001650">
    <property type="entry name" value="Helicase_C-like"/>
</dbReference>
<dbReference type="InterPro" id="IPR011709">
    <property type="entry name" value="DEAD-box_helicase_OB_fold"/>
</dbReference>
<dbReference type="PANTHER" id="PTHR18934">
    <property type="entry name" value="ATP-DEPENDENT RNA HELICASE"/>
    <property type="match status" value="1"/>
</dbReference>
<dbReference type="Pfam" id="PF00270">
    <property type="entry name" value="DEAD"/>
    <property type="match status" value="1"/>
</dbReference>
<evidence type="ECO:0000313" key="10">
    <source>
        <dbReference type="EMBL" id="ORZ37388.1"/>
    </source>
</evidence>